<feature type="compositionally biased region" description="Polar residues" evidence="1">
    <location>
        <begin position="99"/>
        <end position="111"/>
    </location>
</feature>
<feature type="region of interest" description="Disordered" evidence="1">
    <location>
        <begin position="99"/>
        <end position="120"/>
    </location>
</feature>
<dbReference type="Proteomes" id="UP000887540">
    <property type="component" value="Unplaced"/>
</dbReference>
<evidence type="ECO:0000313" key="3">
    <source>
        <dbReference type="WBParaSite" id="ACRNAN_scaffold3049.g17782.t1"/>
    </source>
</evidence>
<evidence type="ECO:0000313" key="2">
    <source>
        <dbReference type="Proteomes" id="UP000887540"/>
    </source>
</evidence>
<reference evidence="3" key="1">
    <citation type="submission" date="2022-11" db="UniProtKB">
        <authorList>
            <consortium name="WormBaseParasite"/>
        </authorList>
    </citation>
    <scope>IDENTIFICATION</scope>
</reference>
<feature type="region of interest" description="Disordered" evidence="1">
    <location>
        <begin position="66"/>
        <end position="86"/>
    </location>
</feature>
<organism evidence="2 3">
    <name type="scientific">Acrobeloides nanus</name>
    <dbReference type="NCBI Taxonomy" id="290746"/>
    <lineage>
        <taxon>Eukaryota</taxon>
        <taxon>Metazoa</taxon>
        <taxon>Ecdysozoa</taxon>
        <taxon>Nematoda</taxon>
        <taxon>Chromadorea</taxon>
        <taxon>Rhabditida</taxon>
        <taxon>Tylenchina</taxon>
        <taxon>Cephalobomorpha</taxon>
        <taxon>Cephaloboidea</taxon>
        <taxon>Cephalobidae</taxon>
        <taxon>Acrobeloides</taxon>
    </lineage>
</organism>
<dbReference type="WBParaSite" id="ACRNAN_scaffold3049.g17782.t1">
    <property type="protein sequence ID" value="ACRNAN_scaffold3049.g17782.t1"/>
    <property type="gene ID" value="ACRNAN_scaffold3049.g17782"/>
</dbReference>
<sequence>MNKIEGVHLGIEHDLEKDRKEDYHVHHSFGQIMQISYIGLFESTEENFGCIVPGIVYWMKGDPIDMESDEEGGDSSKNAVVNREDEMDMLDVGVVDEATTSAVPSTSQQNEIKQKPKSRWERMKSFLKNKK</sequence>
<accession>A0A914DNV2</accession>
<dbReference type="AlphaFoldDB" id="A0A914DNV2"/>
<keyword evidence="2" id="KW-1185">Reference proteome</keyword>
<proteinExistence type="predicted"/>
<protein>
    <submittedName>
        <fullName evidence="3">Uncharacterized protein</fullName>
    </submittedName>
</protein>
<name>A0A914DNV2_9BILA</name>
<evidence type="ECO:0000256" key="1">
    <source>
        <dbReference type="SAM" id="MobiDB-lite"/>
    </source>
</evidence>